<dbReference type="EMBL" id="JAJTWT010000009">
    <property type="protein sequence ID" value="MCE4539412.1"/>
    <property type="molecule type" value="Genomic_DNA"/>
</dbReference>
<evidence type="ECO:0000259" key="12">
    <source>
        <dbReference type="Pfam" id="PF01648"/>
    </source>
</evidence>
<keyword evidence="7" id="KW-0259">Enterobactin biosynthesis</keyword>
<evidence type="ECO:0000256" key="2">
    <source>
        <dbReference type="ARBA" id="ARBA00004993"/>
    </source>
</evidence>
<name>A0ABS8XKG0_9BURK</name>
<keyword evidence="15" id="KW-1185">Reference proteome</keyword>
<dbReference type="RefSeq" id="WP_233393936.1">
    <property type="nucleotide sequence ID" value="NZ_JAJTWT010000009.1"/>
</dbReference>
<evidence type="ECO:0000256" key="10">
    <source>
        <dbReference type="ARBA" id="ARBA00049176"/>
    </source>
</evidence>
<reference evidence="14 15" key="1">
    <citation type="submission" date="2021-12" db="EMBL/GenBank/DDBJ databases">
        <title>Genome seq of p7.</title>
        <authorList>
            <person name="Seo T."/>
        </authorList>
    </citation>
    <scope>NUCLEOTIDE SEQUENCE [LARGE SCALE GENOMIC DNA]</scope>
    <source>
        <strain evidence="14 15">P7</strain>
    </source>
</reference>
<accession>A0ABS8XKG0</accession>
<sequence>MVDRKRIPGLTDARRWLLPAPDGGIVDAYLIRYDLEKFNPIAFEVGDIHLPLEVGRSVVKRQAEFFFGRLAAKRALENLGSEQLDVSIGSHRQPLWPDDFVGSITHSAGHAAALVLRKGRWNAVGIDIENVSETSLQGLIDVVVDHLELSYLQTIRAALPISTLVLLVFSAKEAFFKAAFSSVGRYFDFSSVRVTGIDFAGGQLILQLQESLAKNLIAGAICTINFGFLDFNILFSVCIW</sequence>
<gene>
    <name evidence="14" type="ORF">LXT12_19345</name>
</gene>
<evidence type="ECO:0000256" key="9">
    <source>
        <dbReference type="ARBA" id="ARBA00031996"/>
    </source>
</evidence>
<comment type="similarity">
    <text evidence="3">Belongs to the P-Pant transferase superfamily. EntD family.</text>
</comment>
<dbReference type="InterPro" id="IPR003542">
    <property type="entry name" value="Enbac_synth_compD-like"/>
</dbReference>
<feature type="domain" description="4'-phosphopantetheinyl transferase" evidence="12">
    <location>
        <begin position="123"/>
        <end position="205"/>
    </location>
</feature>
<dbReference type="InterPro" id="IPR037143">
    <property type="entry name" value="4-PPantetheinyl_Trfase_dom_sf"/>
</dbReference>
<dbReference type="InterPro" id="IPR041354">
    <property type="entry name" value="4PPT_N"/>
</dbReference>
<dbReference type="PANTHER" id="PTHR38096">
    <property type="entry name" value="ENTEROBACTIN SYNTHASE COMPONENT D"/>
    <property type="match status" value="1"/>
</dbReference>
<dbReference type="InterPro" id="IPR008278">
    <property type="entry name" value="4-PPantetheinyl_Trfase_dom"/>
</dbReference>
<evidence type="ECO:0000256" key="11">
    <source>
        <dbReference type="ARBA" id="ARBA00049191"/>
    </source>
</evidence>
<evidence type="ECO:0000256" key="6">
    <source>
        <dbReference type="ARBA" id="ARBA00022679"/>
    </source>
</evidence>
<dbReference type="Pfam" id="PF01648">
    <property type="entry name" value="ACPS"/>
    <property type="match status" value="1"/>
</dbReference>
<evidence type="ECO:0000313" key="14">
    <source>
        <dbReference type="EMBL" id="MCE4539412.1"/>
    </source>
</evidence>
<evidence type="ECO:0000256" key="8">
    <source>
        <dbReference type="ARBA" id="ARBA00029894"/>
    </source>
</evidence>
<comment type="catalytic activity">
    <reaction evidence="10">
        <text>apo-[aryl-carrier protein] + CoA = holo-[aryl-carrier protein] + adenosine 3',5'-bisphosphate + H(+)</text>
        <dbReference type="Rhea" id="RHEA:48404"/>
        <dbReference type="Rhea" id="RHEA-COMP:15903"/>
        <dbReference type="Rhea" id="RHEA-COMP:17557"/>
        <dbReference type="ChEBI" id="CHEBI:15378"/>
        <dbReference type="ChEBI" id="CHEBI:29999"/>
        <dbReference type="ChEBI" id="CHEBI:57287"/>
        <dbReference type="ChEBI" id="CHEBI:58343"/>
        <dbReference type="ChEBI" id="CHEBI:64479"/>
    </reaction>
</comment>
<comment type="function">
    <text evidence="1">Involved in the biosynthesis of the siderophore enterobactin (enterochelin), which is a macrocyclic trimeric lactone of N-(2,3-dihydroxybenzoyl)-serine. The serine trilactone serves as a scaffolding for the three catechol functionalities that provide hexadentate coordination for the tightly ligated iron(2+) atoms. Plays an essential role in the assembly of the enterobactin by catalyzing the transfer of the 4'-phosphopantetheine (Ppant) moiety from coenzyme A to the apo-domains of both EntB (ArCP domain) and EntF (PCP domain) to yield their holo-forms which make them competent for the activation of 2,3-dihydroxybenzoate (DHB) and L-serine, respectively.</text>
</comment>
<evidence type="ECO:0000259" key="13">
    <source>
        <dbReference type="Pfam" id="PF17837"/>
    </source>
</evidence>
<comment type="pathway">
    <text evidence="2">Siderophore biosynthesis; enterobactin biosynthesis.</text>
</comment>
<organism evidence="14 15">
    <name type="scientific">Pelomonas caseinilytica</name>
    <dbReference type="NCBI Taxonomy" id="2906763"/>
    <lineage>
        <taxon>Bacteria</taxon>
        <taxon>Pseudomonadati</taxon>
        <taxon>Pseudomonadota</taxon>
        <taxon>Betaproteobacteria</taxon>
        <taxon>Burkholderiales</taxon>
        <taxon>Sphaerotilaceae</taxon>
        <taxon>Roseateles</taxon>
    </lineage>
</organism>
<feature type="domain" description="4'-phosphopantetheinyl transferase N-terminal" evidence="13">
    <location>
        <begin position="55"/>
        <end position="115"/>
    </location>
</feature>
<protein>
    <recommendedName>
        <fullName evidence="5">Enterobactin synthase component D</fullName>
    </recommendedName>
    <alternativeName>
        <fullName evidence="8">4'-phosphopantetheinyl transferase EntD</fullName>
    </alternativeName>
    <alternativeName>
        <fullName evidence="9">Enterochelin synthase D</fullName>
    </alternativeName>
</protein>
<evidence type="ECO:0000256" key="7">
    <source>
        <dbReference type="ARBA" id="ARBA00023191"/>
    </source>
</evidence>
<keyword evidence="6 14" id="KW-0808">Transferase</keyword>
<proteinExistence type="inferred from homology"/>
<comment type="catalytic activity">
    <reaction evidence="11">
        <text>apo-[peptidyl-carrier protein] + CoA = holo-[peptidyl-carrier protein] + adenosine 3',5'-bisphosphate + H(+)</text>
        <dbReference type="Rhea" id="RHEA:46228"/>
        <dbReference type="Rhea" id="RHEA-COMP:11479"/>
        <dbReference type="Rhea" id="RHEA-COMP:11480"/>
        <dbReference type="ChEBI" id="CHEBI:15378"/>
        <dbReference type="ChEBI" id="CHEBI:29999"/>
        <dbReference type="ChEBI" id="CHEBI:57287"/>
        <dbReference type="ChEBI" id="CHEBI:58343"/>
        <dbReference type="ChEBI" id="CHEBI:64479"/>
    </reaction>
</comment>
<evidence type="ECO:0000256" key="4">
    <source>
        <dbReference type="ARBA" id="ARBA00011503"/>
    </source>
</evidence>
<dbReference type="SUPFAM" id="SSF56214">
    <property type="entry name" value="4'-phosphopantetheinyl transferase"/>
    <property type="match status" value="1"/>
</dbReference>
<evidence type="ECO:0000256" key="5">
    <source>
        <dbReference type="ARBA" id="ARBA00019087"/>
    </source>
</evidence>
<evidence type="ECO:0000256" key="3">
    <source>
        <dbReference type="ARBA" id="ARBA00008342"/>
    </source>
</evidence>
<evidence type="ECO:0000256" key="1">
    <source>
        <dbReference type="ARBA" id="ARBA00003937"/>
    </source>
</evidence>
<comment type="subunit">
    <text evidence="4">EntB, EntD, EntE, and EntF form a multienzyme complex called enterobactin synthase.</text>
</comment>
<evidence type="ECO:0000313" key="15">
    <source>
        <dbReference type="Proteomes" id="UP001201463"/>
    </source>
</evidence>
<dbReference type="Proteomes" id="UP001201463">
    <property type="component" value="Unassembled WGS sequence"/>
</dbReference>
<dbReference type="PRINTS" id="PR01399">
    <property type="entry name" value="ENTSNTHTASED"/>
</dbReference>
<dbReference type="PANTHER" id="PTHR38096:SF1">
    <property type="entry name" value="ENTEROBACTIN SYNTHASE COMPONENT D"/>
    <property type="match status" value="1"/>
</dbReference>
<comment type="caution">
    <text evidence="14">The sequence shown here is derived from an EMBL/GenBank/DDBJ whole genome shotgun (WGS) entry which is preliminary data.</text>
</comment>
<dbReference type="GO" id="GO:0016740">
    <property type="term" value="F:transferase activity"/>
    <property type="evidence" value="ECO:0007669"/>
    <property type="project" value="UniProtKB-KW"/>
</dbReference>
<dbReference type="Pfam" id="PF17837">
    <property type="entry name" value="4PPT_N"/>
    <property type="match status" value="1"/>
</dbReference>
<dbReference type="Gene3D" id="3.90.470.20">
    <property type="entry name" value="4'-phosphopantetheinyl transferase domain"/>
    <property type="match status" value="1"/>
</dbReference>